<dbReference type="InterPro" id="IPR018841">
    <property type="entry name" value="DUF2442"/>
</dbReference>
<keyword evidence="3" id="KW-1185">Reference proteome</keyword>
<accession>A0A239L2H1</accession>
<dbReference type="Gene3D" id="3.30.2020.40">
    <property type="entry name" value="Uncharacterised protein PF10387, DUF2442"/>
    <property type="match status" value="1"/>
</dbReference>
<dbReference type="OrthoDB" id="8563470at2"/>
<evidence type="ECO:0000256" key="1">
    <source>
        <dbReference type="SAM" id="MobiDB-lite"/>
    </source>
</evidence>
<dbReference type="AlphaFoldDB" id="A0A239L2H1"/>
<evidence type="ECO:0000313" key="2">
    <source>
        <dbReference type="EMBL" id="SNT24807.1"/>
    </source>
</evidence>
<dbReference type="Pfam" id="PF10387">
    <property type="entry name" value="DUF2442"/>
    <property type="match status" value="1"/>
</dbReference>
<dbReference type="EMBL" id="FZOU01000006">
    <property type="protein sequence ID" value="SNT24807.1"/>
    <property type="molecule type" value="Genomic_DNA"/>
</dbReference>
<protein>
    <recommendedName>
        <fullName evidence="4">DUF2442 domain-containing protein</fullName>
    </recommendedName>
</protein>
<proteinExistence type="predicted"/>
<organism evidence="2 3">
    <name type="scientific">Granulicella rosea</name>
    <dbReference type="NCBI Taxonomy" id="474952"/>
    <lineage>
        <taxon>Bacteria</taxon>
        <taxon>Pseudomonadati</taxon>
        <taxon>Acidobacteriota</taxon>
        <taxon>Terriglobia</taxon>
        <taxon>Terriglobales</taxon>
        <taxon>Acidobacteriaceae</taxon>
        <taxon>Granulicella</taxon>
    </lineage>
</organism>
<feature type="region of interest" description="Disordered" evidence="1">
    <location>
        <begin position="112"/>
        <end position="146"/>
    </location>
</feature>
<dbReference type="RefSeq" id="WP_089409417.1">
    <property type="nucleotide sequence ID" value="NZ_FZOU01000006.1"/>
</dbReference>
<evidence type="ECO:0008006" key="4">
    <source>
        <dbReference type="Google" id="ProtNLM"/>
    </source>
</evidence>
<sequence length="146" mass="15484">MAEHLVVTTEAEFETALEKARIHDNDPVAQSVSYVSGLNLLIVGLSNGRRLALPLEDLQGLTGATAKQMENHELLGQGTGISFPALDVDLYVPALIDGVYGNRSWMANLGKKGGTGRTSTAPAASHKNGYKDGRRKKAASVGPKEL</sequence>
<name>A0A239L2H1_9BACT</name>
<reference evidence="2 3" key="1">
    <citation type="submission" date="2017-06" db="EMBL/GenBank/DDBJ databases">
        <authorList>
            <person name="Kim H.J."/>
            <person name="Triplett B.A."/>
        </authorList>
    </citation>
    <scope>NUCLEOTIDE SEQUENCE [LARGE SCALE GENOMIC DNA]</scope>
    <source>
        <strain evidence="2 3">DSM 18704</strain>
    </source>
</reference>
<dbReference type="Proteomes" id="UP000198356">
    <property type="component" value="Unassembled WGS sequence"/>
</dbReference>
<gene>
    <name evidence="2" type="ORF">SAMN05421770_10672</name>
</gene>
<evidence type="ECO:0000313" key="3">
    <source>
        <dbReference type="Proteomes" id="UP000198356"/>
    </source>
</evidence>